<dbReference type="InterPro" id="IPR000159">
    <property type="entry name" value="RA_dom"/>
</dbReference>
<dbReference type="PANTHER" id="PTHR15286">
    <property type="entry name" value="RAS-ASSOCIATING DOMAIN CONTAINING PROTEIN"/>
    <property type="match status" value="1"/>
</dbReference>
<evidence type="ECO:0000313" key="2">
    <source>
        <dbReference type="Ensembl" id="ENSSFAP00005050831.1"/>
    </source>
</evidence>
<evidence type="ECO:0000313" key="3">
    <source>
        <dbReference type="Proteomes" id="UP000472267"/>
    </source>
</evidence>
<keyword evidence="3" id="KW-1185">Reference proteome</keyword>
<proteinExistence type="predicted"/>
<organism evidence="2 3">
    <name type="scientific">Salarias fasciatus</name>
    <name type="common">Jewelled blenny</name>
    <name type="synonym">Blennius fasciatus</name>
    <dbReference type="NCBI Taxonomy" id="181472"/>
    <lineage>
        <taxon>Eukaryota</taxon>
        <taxon>Metazoa</taxon>
        <taxon>Chordata</taxon>
        <taxon>Craniata</taxon>
        <taxon>Vertebrata</taxon>
        <taxon>Euteleostomi</taxon>
        <taxon>Actinopterygii</taxon>
        <taxon>Neopterygii</taxon>
        <taxon>Teleostei</taxon>
        <taxon>Neoteleostei</taxon>
        <taxon>Acanthomorphata</taxon>
        <taxon>Ovalentaria</taxon>
        <taxon>Blenniimorphae</taxon>
        <taxon>Blenniiformes</taxon>
        <taxon>Blennioidei</taxon>
        <taxon>Blenniidae</taxon>
        <taxon>Salariinae</taxon>
        <taxon>Salarias</taxon>
    </lineage>
</organism>
<dbReference type="PANTHER" id="PTHR15286:SF16">
    <property type="entry name" value="RAS ASSOCIATION DOMAIN-CONTAINING PROTEIN 8"/>
    <property type="match status" value="1"/>
</dbReference>
<dbReference type="SUPFAM" id="SSF54236">
    <property type="entry name" value="Ubiquitin-like"/>
    <property type="match status" value="1"/>
</dbReference>
<reference evidence="2" key="3">
    <citation type="submission" date="2025-09" db="UniProtKB">
        <authorList>
            <consortium name="Ensembl"/>
        </authorList>
    </citation>
    <scope>IDENTIFICATION</scope>
</reference>
<feature type="domain" description="Ras-associating" evidence="1">
    <location>
        <begin position="1"/>
        <end position="82"/>
    </location>
</feature>
<sequence length="135" mass="15424">MEVKVSVDGIPRVVCGVTRETTCQEVVLALAQALGQPGRYNLREKFKEFERCMTPDERLLETLERYGEQAKEVQLILMRRGSSSLTLSAHSKQVRFGFGPFLLVQFVLPCTLEEVPAILKNTYMRYLYDLRFSGS</sequence>
<dbReference type="OMA" id="FALMETW"/>
<dbReference type="Gene3D" id="3.10.20.90">
    <property type="entry name" value="Phosphatidylinositol 3-kinase Catalytic Subunit, Chain A, domain 1"/>
    <property type="match status" value="1"/>
</dbReference>
<protein>
    <submittedName>
        <fullName evidence="2">Ras association domain family member 11</fullName>
    </submittedName>
</protein>
<dbReference type="AlphaFoldDB" id="A0A672J9H8"/>
<dbReference type="Ensembl" id="ENSSFAT00005052472.1">
    <property type="protein sequence ID" value="ENSSFAP00005050831.1"/>
    <property type="gene ID" value="ENSSFAG00005024488.1"/>
</dbReference>
<dbReference type="SMART" id="SM00314">
    <property type="entry name" value="RA"/>
    <property type="match status" value="1"/>
</dbReference>
<dbReference type="GO" id="GO:0007165">
    <property type="term" value="P:signal transduction"/>
    <property type="evidence" value="ECO:0007669"/>
    <property type="project" value="InterPro"/>
</dbReference>
<dbReference type="InParanoid" id="A0A672J9H8"/>
<gene>
    <name evidence="2" type="primary">rassf11</name>
</gene>
<accession>A0A672J9H8</accession>
<name>A0A672J9H8_SALFA</name>
<evidence type="ECO:0000259" key="1">
    <source>
        <dbReference type="PROSITE" id="PS50200"/>
    </source>
</evidence>
<dbReference type="Proteomes" id="UP000472267">
    <property type="component" value="Chromosome 20"/>
</dbReference>
<reference evidence="2" key="1">
    <citation type="submission" date="2019-06" db="EMBL/GenBank/DDBJ databases">
        <authorList>
            <consortium name="Wellcome Sanger Institute Data Sharing"/>
        </authorList>
    </citation>
    <scope>NUCLEOTIDE SEQUENCE [LARGE SCALE GENOMIC DNA]</scope>
</reference>
<dbReference type="PROSITE" id="PS50200">
    <property type="entry name" value="RA"/>
    <property type="match status" value="1"/>
</dbReference>
<dbReference type="InterPro" id="IPR029071">
    <property type="entry name" value="Ubiquitin-like_domsf"/>
</dbReference>
<reference evidence="2" key="2">
    <citation type="submission" date="2025-08" db="UniProtKB">
        <authorList>
            <consortium name="Ensembl"/>
        </authorList>
    </citation>
    <scope>IDENTIFICATION</scope>
</reference>
<dbReference type="InterPro" id="IPR033593">
    <property type="entry name" value="N-RASSF"/>
</dbReference>
<dbReference type="Pfam" id="PF00788">
    <property type="entry name" value="RA"/>
    <property type="match status" value="1"/>
</dbReference>